<evidence type="ECO:0000256" key="5">
    <source>
        <dbReference type="ARBA" id="ARBA00023014"/>
    </source>
</evidence>
<reference evidence="8 9" key="1">
    <citation type="journal article" date="2023" name="Int. J. Syst. Evol. Microbiol.">
        <title>Physiological and genomic analyses of cobalamin (vitamin B12)-auxotrophy of Lysobacter auxotrophicus sp. nov., a methionine-auxotrophic chitinolytic bacterium isolated from chitin-treated soil.</title>
        <authorList>
            <person name="Saito A."/>
            <person name="Dohra H."/>
            <person name="Hamada M."/>
            <person name="Moriuchi R."/>
            <person name="Kotsuchibashi Y."/>
            <person name="Mori K."/>
        </authorList>
    </citation>
    <scope>NUCLEOTIDE SEQUENCE [LARGE SCALE GENOMIC DNA]</scope>
    <source>
        <strain evidence="8 9">5-21a</strain>
    </source>
</reference>
<dbReference type="Proteomes" id="UP001317822">
    <property type="component" value="Chromosome"/>
</dbReference>
<name>A0ABM8DCY3_9GAMM</name>
<keyword evidence="1" id="KW-0001">2Fe-2S</keyword>
<evidence type="ECO:0000313" key="9">
    <source>
        <dbReference type="Proteomes" id="UP001317822"/>
    </source>
</evidence>
<evidence type="ECO:0000256" key="1">
    <source>
        <dbReference type="ARBA" id="ARBA00022714"/>
    </source>
</evidence>
<dbReference type="InterPro" id="IPR036188">
    <property type="entry name" value="FAD/NAD-bd_sf"/>
</dbReference>
<organism evidence="8 9">
    <name type="scientific">Lysobacter auxotrophicus</name>
    <dbReference type="NCBI Taxonomy" id="2992573"/>
    <lineage>
        <taxon>Bacteria</taxon>
        <taxon>Pseudomonadati</taxon>
        <taxon>Pseudomonadota</taxon>
        <taxon>Gammaproteobacteria</taxon>
        <taxon>Lysobacterales</taxon>
        <taxon>Lysobacteraceae</taxon>
        <taxon>Lysobacter</taxon>
    </lineage>
</organism>
<dbReference type="Gene3D" id="3.50.50.60">
    <property type="entry name" value="FAD/NAD(P)-binding domain"/>
    <property type="match status" value="1"/>
</dbReference>
<dbReference type="Pfam" id="PF00355">
    <property type="entry name" value="Rieske"/>
    <property type="match status" value="1"/>
</dbReference>
<dbReference type="InterPro" id="IPR036922">
    <property type="entry name" value="Rieske_2Fe-2S_sf"/>
</dbReference>
<dbReference type="SUPFAM" id="SSF50022">
    <property type="entry name" value="ISP domain"/>
    <property type="match status" value="1"/>
</dbReference>
<keyword evidence="4" id="KW-0408">Iron</keyword>
<dbReference type="EMBL" id="AP027041">
    <property type="protein sequence ID" value="BDU16395.1"/>
    <property type="molecule type" value="Genomic_DNA"/>
</dbReference>
<keyword evidence="5" id="KW-0411">Iron-sulfur</keyword>
<keyword evidence="9" id="KW-1185">Reference proteome</keyword>
<dbReference type="RefSeq" id="WP_281781778.1">
    <property type="nucleotide sequence ID" value="NZ_AP027041.1"/>
</dbReference>
<evidence type="ECO:0000256" key="4">
    <source>
        <dbReference type="ARBA" id="ARBA00023004"/>
    </source>
</evidence>
<sequence>MSTARTIPVWMSINTPPGGWSDLPSAKALDVAVVGAGIAGLTTALALLREGRQVTVIEREGVGAGETLRTSAHLSNALDDRYYTLARQHGEDGAKLAAASHAAAIDFIESLCRDSVDGCGFQRIPGYLFGHDGDVSQLEKEAEAANAAGVRARLIGAGDEAPAVLGPLLRFEQQARIDIGAYMRHLAQEVRDAGGRFVRAEVTNIEGGSTCRIVFRDGSTISAQTVVAATNVPIHETNATYMKQAPYRSYVVAGEAPSNLADALYWDTADAYHYVRLFRDGDGKDWIIVGGEDHKTGQDDDPTAYVRLQEWTRERFPDAGPFTHAWSGQIIEPVDGMAFIGADPDNDNVFLITGDSGNGLTHGTLGALLVCDLVQGRDNPWTQLYDPARKPVRAAGEWIRENANAAFQFRDWLKPSAIGDADDIPLGGGAVLRRGVHRVAVYRSGDGELHAFNARCPHMGCVVRWSGEEKSWDCPCHGSRFEGATGAILNGPTSEPLAPMEWKE</sequence>
<dbReference type="Gene3D" id="2.102.10.10">
    <property type="entry name" value="Rieske [2Fe-2S] iron-sulphur domain"/>
    <property type="match status" value="1"/>
</dbReference>
<feature type="domain" description="Rieske" evidence="7">
    <location>
        <begin position="416"/>
        <end position="504"/>
    </location>
</feature>
<keyword evidence="2" id="KW-0479">Metal-binding</keyword>
<evidence type="ECO:0000259" key="7">
    <source>
        <dbReference type="PROSITE" id="PS51296"/>
    </source>
</evidence>
<dbReference type="Pfam" id="PF01266">
    <property type="entry name" value="DAO"/>
    <property type="match status" value="1"/>
</dbReference>
<keyword evidence="6" id="KW-1015">Disulfide bond</keyword>
<accession>A0ABM8DCY3</accession>
<dbReference type="SUPFAM" id="SSF51971">
    <property type="entry name" value="Nucleotide-binding domain"/>
    <property type="match status" value="1"/>
</dbReference>
<dbReference type="Gene3D" id="3.30.9.10">
    <property type="entry name" value="D-Amino Acid Oxidase, subunit A, domain 2"/>
    <property type="match status" value="1"/>
</dbReference>
<dbReference type="InterPro" id="IPR006076">
    <property type="entry name" value="FAD-dep_OxRdtase"/>
</dbReference>
<dbReference type="InterPro" id="IPR005805">
    <property type="entry name" value="Rieske_Fe-S_prot_C"/>
</dbReference>
<gene>
    <name evidence="8" type="ORF">LA521A_15960</name>
</gene>
<protein>
    <submittedName>
        <fullName evidence="8">FAD-dependent oxidoreductase</fullName>
    </submittedName>
</protein>
<keyword evidence="3" id="KW-0560">Oxidoreductase</keyword>
<evidence type="ECO:0000256" key="2">
    <source>
        <dbReference type="ARBA" id="ARBA00022723"/>
    </source>
</evidence>
<dbReference type="PANTHER" id="PTHR13847:SF281">
    <property type="entry name" value="FAD DEPENDENT OXIDOREDUCTASE DOMAIN-CONTAINING PROTEIN"/>
    <property type="match status" value="1"/>
</dbReference>
<evidence type="ECO:0000256" key="6">
    <source>
        <dbReference type="ARBA" id="ARBA00023157"/>
    </source>
</evidence>
<evidence type="ECO:0000313" key="8">
    <source>
        <dbReference type="EMBL" id="BDU16395.1"/>
    </source>
</evidence>
<dbReference type="PANTHER" id="PTHR13847">
    <property type="entry name" value="SARCOSINE DEHYDROGENASE-RELATED"/>
    <property type="match status" value="1"/>
</dbReference>
<dbReference type="PRINTS" id="PR00162">
    <property type="entry name" value="RIESKE"/>
</dbReference>
<dbReference type="PROSITE" id="PS51296">
    <property type="entry name" value="RIESKE"/>
    <property type="match status" value="1"/>
</dbReference>
<dbReference type="InterPro" id="IPR017941">
    <property type="entry name" value="Rieske_2Fe-2S"/>
</dbReference>
<proteinExistence type="predicted"/>
<evidence type="ECO:0000256" key="3">
    <source>
        <dbReference type="ARBA" id="ARBA00023002"/>
    </source>
</evidence>